<name>A0A5B7I1M1_PORTR</name>
<proteinExistence type="predicted"/>
<sequence length="59" mass="6619">MSLALRRVINVMQRGSGTVRDPSLLDPVINFLALHNTFTSNALQVPLWRGKSSTLFTNY</sequence>
<comment type="caution">
    <text evidence="1">The sequence shown here is derived from an EMBL/GenBank/DDBJ whole genome shotgun (WGS) entry which is preliminary data.</text>
</comment>
<reference evidence="1 2" key="1">
    <citation type="submission" date="2019-05" db="EMBL/GenBank/DDBJ databases">
        <title>Another draft genome of Portunus trituberculatus and its Hox gene families provides insights of decapod evolution.</title>
        <authorList>
            <person name="Jeong J.-H."/>
            <person name="Song I."/>
            <person name="Kim S."/>
            <person name="Choi T."/>
            <person name="Kim D."/>
            <person name="Ryu S."/>
            <person name="Kim W."/>
        </authorList>
    </citation>
    <scope>NUCLEOTIDE SEQUENCE [LARGE SCALE GENOMIC DNA]</scope>
    <source>
        <tissue evidence="1">Muscle</tissue>
    </source>
</reference>
<gene>
    <name evidence="1" type="ORF">E2C01_070195</name>
</gene>
<dbReference type="Proteomes" id="UP000324222">
    <property type="component" value="Unassembled WGS sequence"/>
</dbReference>
<protein>
    <submittedName>
        <fullName evidence="1">Uncharacterized protein</fullName>
    </submittedName>
</protein>
<dbReference type="AlphaFoldDB" id="A0A5B7I1M1"/>
<accession>A0A5B7I1M1</accession>
<organism evidence="1 2">
    <name type="scientific">Portunus trituberculatus</name>
    <name type="common">Swimming crab</name>
    <name type="synonym">Neptunus trituberculatus</name>
    <dbReference type="NCBI Taxonomy" id="210409"/>
    <lineage>
        <taxon>Eukaryota</taxon>
        <taxon>Metazoa</taxon>
        <taxon>Ecdysozoa</taxon>
        <taxon>Arthropoda</taxon>
        <taxon>Crustacea</taxon>
        <taxon>Multicrustacea</taxon>
        <taxon>Malacostraca</taxon>
        <taxon>Eumalacostraca</taxon>
        <taxon>Eucarida</taxon>
        <taxon>Decapoda</taxon>
        <taxon>Pleocyemata</taxon>
        <taxon>Brachyura</taxon>
        <taxon>Eubrachyura</taxon>
        <taxon>Portunoidea</taxon>
        <taxon>Portunidae</taxon>
        <taxon>Portuninae</taxon>
        <taxon>Portunus</taxon>
    </lineage>
</organism>
<evidence type="ECO:0000313" key="1">
    <source>
        <dbReference type="EMBL" id="MPC75799.1"/>
    </source>
</evidence>
<evidence type="ECO:0000313" key="2">
    <source>
        <dbReference type="Proteomes" id="UP000324222"/>
    </source>
</evidence>
<keyword evidence="2" id="KW-1185">Reference proteome</keyword>
<dbReference type="EMBL" id="VSRR010041880">
    <property type="protein sequence ID" value="MPC75799.1"/>
    <property type="molecule type" value="Genomic_DNA"/>
</dbReference>